<dbReference type="Pfam" id="PF13377">
    <property type="entry name" value="Peripla_BP_3"/>
    <property type="match status" value="1"/>
</dbReference>
<dbReference type="PROSITE" id="PS50943">
    <property type="entry name" value="HTH_CROC1"/>
    <property type="match status" value="1"/>
</dbReference>
<dbReference type="Pfam" id="PF00356">
    <property type="entry name" value="LacI"/>
    <property type="match status" value="1"/>
</dbReference>
<reference evidence="6 7" key="1">
    <citation type="submission" date="2020-02" db="EMBL/GenBank/DDBJ databases">
        <title>Characterization of phylogenetic diversity of novel bifidobacterial species isolated in Czech ZOOs.</title>
        <authorList>
            <person name="Lugli G.A."/>
            <person name="Vera N.B."/>
            <person name="Ventura M."/>
        </authorList>
    </citation>
    <scope>NUCLEOTIDE SEQUENCE [LARGE SCALE GENOMIC DNA]</scope>
    <source>
        <strain evidence="6 7">DSM 109959</strain>
    </source>
</reference>
<evidence type="ECO:0000313" key="6">
    <source>
        <dbReference type="EMBL" id="NMM98064.1"/>
    </source>
</evidence>
<evidence type="ECO:0000256" key="3">
    <source>
        <dbReference type="ARBA" id="ARBA00023163"/>
    </source>
</evidence>
<evidence type="ECO:0000313" key="7">
    <source>
        <dbReference type="Proteomes" id="UP000543419"/>
    </source>
</evidence>
<organism evidence="6 7">
    <name type="scientific">Bifidobacterium olomucense</name>
    <dbReference type="NCBI Taxonomy" id="2675324"/>
    <lineage>
        <taxon>Bacteria</taxon>
        <taxon>Bacillati</taxon>
        <taxon>Actinomycetota</taxon>
        <taxon>Actinomycetes</taxon>
        <taxon>Bifidobacteriales</taxon>
        <taxon>Bifidobacteriaceae</taxon>
        <taxon>Bifidobacterium</taxon>
    </lineage>
</organism>
<dbReference type="PANTHER" id="PTHR30146">
    <property type="entry name" value="LACI-RELATED TRANSCRIPTIONAL REPRESSOR"/>
    <property type="match status" value="1"/>
</dbReference>
<dbReference type="InterPro" id="IPR046335">
    <property type="entry name" value="LacI/GalR-like_sensor"/>
</dbReference>
<protein>
    <submittedName>
        <fullName evidence="6">Periplasmic binding protein and sugar binding domain of the LacI family protein</fullName>
    </submittedName>
</protein>
<dbReference type="SUPFAM" id="SSF53822">
    <property type="entry name" value="Periplasmic binding protein-like I"/>
    <property type="match status" value="1"/>
</dbReference>
<dbReference type="PROSITE" id="PS50932">
    <property type="entry name" value="HTH_LACI_2"/>
    <property type="match status" value="1"/>
</dbReference>
<dbReference type="InterPro" id="IPR001387">
    <property type="entry name" value="Cro/C1-type_HTH"/>
</dbReference>
<accession>A0A7Y0EX97</accession>
<evidence type="ECO:0000259" key="5">
    <source>
        <dbReference type="PROSITE" id="PS50943"/>
    </source>
</evidence>
<dbReference type="GO" id="GO:0003700">
    <property type="term" value="F:DNA-binding transcription factor activity"/>
    <property type="evidence" value="ECO:0007669"/>
    <property type="project" value="TreeGrafter"/>
</dbReference>
<dbReference type="InterPro" id="IPR028082">
    <property type="entry name" value="Peripla_BP_I"/>
</dbReference>
<dbReference type="SUPFAM" id="SSF47413">
    <property type="entry name" value="lambda repressor-like DNA-binding domains"/>
    <property type="match status" value="1"/>
</dbReference>
<dbReference type="Gene3D" id="3.40.50.2300">
    <property type="match status" value="2"/>
</dbReference>
<keyword evidence="2" id="KW-0238">DNA-binding</keyword>
<evidence type="ECO:0000256" key="2">
    <source>
        <dbReference type="ARBA" id="ARBA00023125"/>
    </source>
</evidence>
<dbReference type="Proteomes" id="UP000543419">
    <property type="component" value="Unassembled WGS sequence"/>
</dbReference>
<evidence type="ECO:0000256" key="1">
    <source>
        <dbReference type="ARBA" id="ARBA00023015"/>
    </source>
</evidence>
<dbReference type="InterPro" id="IPR000843">
    <property type="entry name" value="HTH_LacI"/>
</dbReference>
<keyword evidence="7" id="KW-1185">Reference proteome</keyword>
<gene>
    <name evidence="6" type="ORF">G1C97_1013</name>
</gene>
<proteinExistence type="predicted"/>
<evidence type="ECO:0000259" key="4">
    <source>
        <dbReference type="PROSITE" id="PS50932"/>
    </source>
</evidence>
<dbReference type="CDD" id="cd06267">
    <property type="entry name" value="PBP1_LacI_sugar_binding-like"/>
    <property type="match status" value="1"/>
</dbReference>
<dbReference type="PANTHER" id="PTHR30146:SF109">
    <property type="entry name" value="HTH-TYPE TRANSCRIPTIONAL REGULATOR GALS"/>
    <property type="match status" value="1"/>
</dbReference>
<dbReference type="RefSeq" id="WP_169240821.1">
    <property type="nucleotide sequence ID" value="NZ_JAAIIG010000003.1"/>
</dbReference>
<keyword evidence="3" id="KW-0804">Transcription</keyword>
<name>A0A7Y0EX97_9BIFI</name>
<dbReference type="EMBL" id="JAAIIG010000003">
    <property type="protein sequence ID" value="NMM98064.1"/>
    <property type="molecule type" value="Genomic_DNA"/>
</dbReference>
<dbReference type="GO" id="GO:0000976">
    <property type="term" value="F:transcription cis-regulatory region binding"/>
    <property type="evidence" value="ECO:0007669"/>
    <property type="project" value="TreeGrafter"/>
</dbReference>
<dbReference type="PROSITE" id="PS00356">
    <property type="entry name" value="HTH_LACI_1"/>
    <property type="match status" value="1"/>
</dbReference>
<dbReference type="AlphaFoldDB" id="A0A7Y0EX97"/>
<dbReference type="SMART" id="SM00354">
    <property type="entry name" value="HTH_LACI"/>
    <property type="match status" value="1"/>
</dbReference>
<feature type="domain" description="HTH cro/C1-type" evidence="5">
    <location>
        <begin position="3"/>
        <end position="36"/>
    </location>
</feature>
<feature type="domain" description="HTH lacI-type" evidence="4">
    <location>
        <begin position="2"/>
        <end position="56"/>
    </location>
</feature>
<sequence>MVTIKDVAKEAGVSASTVSYYLKGGESVSSHTARKIRTAVKKLGYTRNTSAQSLRYGKTYAISIGVHELDIPYFFSKFNSVAIPIVEEKGYRGNVFQTGIKASSVEKALRRISDQPCDGLILGSTKLPVRRIIEISKNKPTVLLDDCSREPILDTVNTANSEGAYVAVSHLIGLGCSNIAMIGVDLRKTAHEDSDPTIQSLRCMGAMKALRESGLPVYESLIINSRNLSVDEGLSAAHRLVKAHVPFDGLFCASDAVAFGAIRGLVDCGYSVPADVKVIGMDGISLNPYAIPSISSVEIDMHDFAEKTVDMLISRISGEYQGPARRVNARYSLVERESTQTAGR</sequence>
<dbReference type="Gene3D" id="1.10.260.40">
    <property type="entry name" value="lambda repressor-like DNA-binding domains"/>
    <property type="match status" value="1"/>
</dbReference>
<dbReference type="CDD" id="cd01392">
    <property type="entry name" value="HTH_LacI"/>
    <property type="match status" value="1"/>
</dbReference>
<comment type="caution">
    <text evidence="6">The sequence shown here is derived from an EMBL/GenBank/DDBJ whole genome shotgun (WGS) entry which is preliminary data.</text>
</comment>
<keyword evidence="1" id="KW-0805">Transcription regulation</keyword>
<dbReference type="InterPro" id="IPR010982">
    <property type="entry name" value="Lambda_DNA-bd_dom_sf"/>
</dbReference>